<sequence length="295" mass="33367">MSKYHHPDYQEALFHLACELDIPDRVLQPIRHLVGCSLGRIFWIDWLRSDAKDPEWVPTPGDHDDPQWHRVDGLPEMGGSSRYRKWSRRAQLWMQWHSIDAWHVCDWLISAQSDGHAWIANVDDQGYPKKLMKCGTLDRLVHEASKGLRNRNARLARNVILGPKDEHFIFDLGVGHTLVHLRSRSALRKEGVLMGHCIGQGGYDDLLNDPDVIFASVRGPDGTPLATLDIRSGYIRQLCARGNTEPSDAVKGLVTGAADAFGWKDWCNRRGSRDDADYGPEGIAILRDLPSARRI</sequence>
<accession>A0A6P0DL03</accession>
<organism evidence="1 2">
    <name type="scientific">Rhizobium leguminosarum</name>
    <dbReference type="NCBI Taxonomy" id="384"/>
    <lineage>
        <taxon>Bacteria</taxon>
        <taxon>Pseudomonadati</taxon>
        <taxon>Pseudomonadota</taxon>
        <taxon>Alphaproteobacteria</taxon>
        <taxon>Hyphomicrobiales</taxon>
        <taxon>Rhizobiaceae</taxon>
        <taxon>Rhizobium/Agrobacterium group</taxon>
        <taxon>Rhizobium</taxon>
    </lineage>
</organism>
<evidence type="ECO:0000313" key="2">
    <source>
        <dbReference type="Proteomes" id="UP000471409"/>
    </source>
</evidence>
<name>A0A6P0DL03_RHILE</name>
<proteinExistence type="predicted"/>
<dbReference type="RefSeq" id="WP_164000042.1">
    <property type="nucleotide sequence ID" value="NZ_WXXP01000010.1"/>
</dbReference>
<evidence type="ECO:0000313" key="1">
    <source>
        <dbReference type="EMBL" id="NEK52221.1"/>
    </source>
</evidence>
<gene>
    <name evidence="1" type="ORF">GUK36_22610</name>
</gene>
<protein>
    <submittedName>
        <fullName evidence="1">Uncharacterized protein</fullName>
    </submittedName>
</protein>
<comment type="caution">
    <text evidence="1">The sequence shown here is derived from an EMBL/GenBank/DDBJ whole genome shotgun (WGS) entry which is preliminary data.</text>
</comment>
<dbReference type="EMBL" id="WXXP01000010">
    <property type="protein sequence ID" value="NEK52221.1"/>
    <property type="molecule type" value="Genomic_DNA"/>
</dbReference>
<dbReference type="AlphaFoldDB" id="A0A6P0DL03"/>
<dbReference type="Proteomes" id="UP000471409">
    <property type="component" value="Unassembled WGS sequence"/>
</dbReference>
<reference evidence="1 2" key="1">
    <citation type="submission" date="2020-01" db="EMBL/GenBank/DDBJ databases">
        <title>Rhizobium genotypes associated with high levels of biological nitrogen fixation by grain legumes in a temperate-maritime cropping system.</title>
        <authorList>
            <person name="Maluk M."/>
            <person name="Francesc Ferrando Molina F."/>
            <person name="Lopez Del Egido L."/>
            <person name="Lafos M."/>
            <person name="Langarica-Fuentes A."/>
            <person name="Gebre Yohannes G."/>
            <person name="Young M.W."/>
            <person name="Martin P."/>
            <person name="Gantlett R."/>
            <person name="Kenicer G."/>
            <person name="Hawes C."/>
            <person name="Begg G.S."/>
            <person name="Quilliam R.S."/>
            <person name="Squire G.R."/>
            <person name="Poole P.S."/>
            <person name="Young P.W."/>
            <person name="Iannetta P.M."/>
            <person name="James E.K."/>
        </authorList>
    </citation>
    <scope>NUCLEOTIDE SEQUENCE [LARGE SCALE GENOMIC DNA]</scope>
    <source>
        <strain evidence="1 2">JHI944</strain>
    </source>
</reference>